<dbReference type="EMBL" id="JBGMDY010000006">
    <property type="protein sequence ID" value="KAL2330002.1"/>
    <property type="molecule type" value="Genomic_DNA"/>
</dbReference>
<keyword evidence="2" id="KW-1185">Reference proteome</keyword>
<name>A0ABD1M305_9FABA</name>
<proteinExistence type="predicted"/>
<organism evidence="1 2">
    <name type="scientific">Flemingia macrophylla</name>
    <dbReference type="NCBI Taxonomy" id="520843"/>
    <lineage>
        <taxon>Eukaryota</taxon>
        <taxon>Viridiplantae</taxon>
        <taxon>Streptophyta</taxon>
        <taxon>Embryophyta</taxon>
        <taxon>Tracheophyta</taxon>
        <taxon>Spermatophyta</taxon>
        <taxon>Magnoliopsida</taxon>
        <taxon>eudicotyledons</taxon>
        <taxon>Gunneridae</taxon>
        <taxon>Pentapetalae</taxon>
        <taxon>rosids</taxon>
        <taxon>fabids</taxon>
        <taxon>Fabales</taxon>
        <taxon>Fabaceae</taxon>
        <taxon>Papilionoideae</taxon>
        <taxon>50 kb inversion clade</taxon>
        <taxon>NPAAA clade</taxon>
        <taxon>indigoferoid/millettioid clade</taxon>
        <taxon>Phaseoleae</taxon>
        <taxon>Flemingia</taxon>
    </lineage>
</organism>
<dbReference type="AlphaFoldDB" id="A0ABD1M305"/>
<dbReference type="Proteomes" id="UP001603857">
    <property type="component" value="Unassembled WGS sequence"/>
</dbReference>
<sequence>MHDLVSTLGCCLAEIRGDMALHQGFLTCLVYKAPRLERQTNESVSLFEFRQVLHLKVIKVCHGVTSMVKVSPHAPLMLDHTLLTMVVTGGKGLKRAKKRVTTDFYNFPSLSSSTIPFTPTFAPSSPSARCSRRPPHPSSTC</sequence>
<protein>
    <submittedName>
        <fullName evidence="1">Uncharacterized protein</fullName>
    </submittedName>
</protein>
<gene>
    <name evidence="1" type="ORF">Fmac_017583</name>
</gene>
<evidence type="ECO:0000313" key="2">
    <source>
        <dbReference type="Proteomes" id="UP001603857"/>
    </source>
</evidence>
<reference evidence="1 2" key="1">
    <citation type="submission" date="2024-08" db="EMBL/GenBank/DDBJ databases">
        <title>Insights into the chromosomal genome structure of Flemingia macrophylla.</title>
        <authorList>
            <person name="Ding Y."/>
            <person name="Zhao Y."/>
            <person name="Bi W."/>
            <person name="Wu M."/>
            <person name="Zhao G."/>
            <person name="Gong Y."/>
            <person name="Li W."/>
            <person name="Zhang P."/>
        </authorList>
    </citation>
    <scope>NUCLEOTIDE SEQUENCE [LARGE SCALE GENOMIC DNA]</scope>
    <source>
        <strain evidence="1">DYQJB</strain>
        <tissue evidence="1">Leaf</tissue>
    </source>
</reference>
<accession>A0ABD1M305</accession>
<comment type="caution">
    <text evidence="1">The sequence shown here is derived from an EMBL/GenBank/DDBJ whole genome shotgun (WGS) entry which is preliminary data.</text>
</comment>
<evidence type="ECO:0000313" key="1">
    <source>
        <dbReference type="EMBL" id="KAL2330002.1"/>
    </source>
</evidence>